<dbReference type="InterPro" id="IPR038566">
    <property type="entry name" value="Mediator_Med6_sf"/>
</dbReference>
<evidence type="ECO:0000256" key="5">
    <source>
        <dbReference type="ARBA" id="ARBA00023242"/>
    </source>
</evidence>
<proteinExistence type="inferred from homology"/>
<keyword evidence="6" id="KW-0010">Activator</keyword>
<evidence type="ECO:0000256" key="6">
    <source>
        <dbReference type="RuleBase" id="RU364143"/>
    </source>
</evidence>
<evidence type="ECO:0000256" key="3">
    <source>
        <dbReference type="ARBA" id="ARBA00023015"/>
    </source>
</evidence>
<dbReference type="Pfam" id="PF04934">
    <property type="entry name" value="Med6"/>
    <property type="match status" value="1"/>
</dbReference>
<organism evidence="8 9">
    <name type="scientific">Oedothorax gibbosus</name>
    <dbReference type="NCBI Taxonomy" id="931172"/>
    <lineage>
        <taxon>Eukaryota</taxon>
        <taxon>Metazoa</taxon>
        <taxon>Ecdysozoa</taxon>
        <taxon>Arthropoda</taxon>
        <taxon>Chelicerata</taxon>
        <taxon>Arachnida</taxon>
        <taxon>Araneae</taxon>
        <taxon>Araneomorphae</taxon>
        <taxon>Entelegynae</taxon>
        <taxon>Araneoidea</taxon>
        <taxon>Linyphiidae</taxon>
        <taxon>Erigoninae</taxon>
        <taxon>Oedothorax</taxon>
    </lineage>
</organism>
<reference evidence="8 9" key="1">
    <citation type="journal article" date="2022" name="Nat. Ecol. Evol.">
        <title>A masculinizing supergene underlies an exaggerated male reproductive morph in a spider.</title>
        <authorList>
            <person name="Hendrickx F."/>
            <person name="De Corte Z."/>
            <person name="Sonet G."/>
            <person name="Van Belleghem S.M."/>
            <person name="Kostlbacher S."/>
            <person name="Vangestel C."/>
        </authorList>
    </citation>
    <scope>NUCLEOTIDE SEQUENCE [LARGE SCALE GENOMIC DNA]</scope>
    <source>
        <strain evidence="8">W744_W776</strain>
    </source>
</reference>
<comment type="function">
    <text evidence="6">Component of the Mediator complex, a coactivator involved in the regulated transcription of nearly all RNA polymerase II-dependent genes. Mediator functions as a bridge to convey information from gene-specific regulatory proteins to the basal RNA polymerase II transcription machinery. Mediator is recruited to promoters by direct interactions with regulatory proteins and serves as a scaffold for the assembly of a functional preinitiation complex with RNA polymerase II and the general transcription factors.</text>
</comment>
<evidence type="ECO:0000313" key="9">
    <source>
        <dbReference type="Proteomes" id="UP000827092"/>
    </source>
</evidence>
<keyword evidence="5 6" id="KW-0539">Nucleus</keyword>
<gene>
    <name evidence="6" type="primary">MED6</name>
    <name evidence="8" type="ORF">JTE90_027734</name>
</gene>
<comment type="similarity">
    <text evidence="2 6">Belongs to the Mediator complex subunit 6 family.</text>
</comment>
<feature type="compositionally biased region" description="Pro residues" evidence="7">
    <location>
        <begin position="257"/>
        <end position="266"/>
    </location>
</feature>
<dbReference type="GO" id="GO:0016592">
    <property type="term" value="C:mediator complex"/>
    <property type="evidence" value="ECO:0007669"/>
    <property type="project" value="InterPro"/>
</dbReference>
<dbReference type="Gene3D" id="3.10.450.580">
    <property type="entry name" value="Mediator complex, subunit Med6"/>
    <property type="match status" value="1"/>
</dbReference>
<comment type="subcellular location">
    <subcellularLocation>
        <location evidence="1 6">Nucleus</location>
    </subcellularLocation>
</comment>
<comment type="subunit">
    <text evidence="6">Component of the Mediator complex.</text>
</comment>
<dbReference type="Proteomes" id="UP000827092">
    <property type="component" value="Unassembled WGS sequence"/>
</dbReference>
<evidence type="ECO:0000256" key="2">
    <source>
        <dbReference type="ARBA" id="ARBA00007526"/>
    </source>
</evidence>
<evidence type="ECO:0000256" key="4">
    <source>
        <dbReference type="ARBA" id="ARBA00023163"/>
    </source>
</evidence>
<evidence type="ECO:0000256" key="1">
    <source>
        <dbReference type="ARBA" id="ARBA00004123"/>
    </source>
</evidence>
<dbReference type="InterPro" id="IPR007018">
    <property type="entry name" value="Mediator_Med6"/>
</dbReference>
<comment type="caution">
    <text evidence="8">The sequence shown here is derived from an EMBL/GenBank/DDBJ whole genome shotgun (WGS) entry which is preliminary data.</text>
</comment>
<evidence type="ECO:0000256" key="7">
    <source>
        <dbReference type="SAM" id="MobiDB-lite"/>
    </source>
</evidence>
<dbReference type="GO" id="GO:0006357">
    <property type="term" value="P:regulation of transcription by RNA polymerase II"/>
    <property type="evidence" value="ECO:0007669"/>
    <property type="project" value="InterPro"/>
</dbReference>
<feature type="region of interest" description="Disordered" evidence="7">
    <location>
        <begin position="253"/>
        <end position="292"/>
    </location>
</feature>
<protein>
    <recommendedName>
        <fullName evidence="6">Mediator of RNA polymerase II transcription subunit 6</fullName>
    </recommendedName>
    <alternativeName>
        <fullName evidence="6">Mediator complex subunit 6</fullName>
    </alternativeName>
</protein>
<dbReference type="PANTHER" id="PTHR13104">
    <property type="entry name" value="MED-6-RELATED"/>
    <property type="match status" value="1"/>
</dbReference>
<keyword evidence="4 6" id="KW-0804">Transcription</keyword>
<accession>A0AAV6UI92</accession>
<dbReference type="GO" id="GO:0003712">
    <property type="term" value="F:transcription coregulator activity"/>
    <property type="evidence" value="ECO:0007669"/>
    <property type="project" value="InterPro"/>
</dbReference>
<keyword evidence="3 6" id="KW-0805">Transcription regulation</keyword>
<dbReference type="EMBL" id="JAFNEN010000403">
    <property type="protein sequence ID" value="KAG8183809.1"/>
    <property type="molecule type" value="Genomic_DNA"/>
</dbReference>
<keyword evidence="9" id="KW-1185">Reference proteome</keyword>
<name>A0AAV6UI92_9ARAC</name>
<dbReference type="AlphaFoldDB" id="A0AAV6UI92"/>
<evidence type="ECO:0000313" key="8">
    <source>
        <dbReference type="EMBL" id="KAG8183809.1"/>
    </source>
</evidence>
<sequence>MNQERFLPGPMNHGLSREALSTISWHDSAWIPILNPNNVMDYFAERTNPFYDRTCNNENLKMQRLGTEHLTNMVGIEYCLLHVQDPILYVIRKQHRFSPTQTTPMSDYYIIAGVVYQAPDLANIIGSRLVTMVHQMQGAFDEAVSYSHYHPSKGYWWEFKDHEKKEKVKTKEEPGSAFQRRRVDVLLSELAKKFPPKMPSPPQLEKQTTEETVAIVPVKAEAAKTDIKSEKPETPPAVVAVTSATVAPVATLSTVSLPPPPPPPPVTIKTEPGLMPQRNVMKPPPEKKMRLA</sequence>